<keyword evidence="1" id="KW-0472">Membrane</keyword>
<organism evidence="4 5">
    <name type="scientific">Tannerella forsythia</name>
    <name type="common">Bacteroides forsythus</name>
    <dbReference type="NCBI Taxonomy" id="28112"/>
    <lineage>
        <taxon>Bacteria</taxon>
        <taxon>Pseudomonadati</taxon>
        <taxon>Bacteroidota</taxon>
        <taxon>Bacteroidia</taxon>
        <taxon>Bacteroidales</taxon>
        <taxon>Tannerellaceae</taxon>
        <taxon>Tannerella</taxon>
    </lineage>
</organism>
<dbReference type="InterPro" id="IPR006860">
    <property type="entry name" value="FecR"/>
</dbReference>
<evidence type="ECO:0000313" key="4">
    <source>
        <dbReference type="EMBL" id="RRD61085.1"/>
    </source>
</evidence>
<gene>
    <name evidence="4" type="ORF">EII40_06615</name>
</gene>
<dbReference type="InterPro" id="IPR012373">
    <property type="entry name" value="Ferrdict_sens_TM"/>
</dbReference>
<dbReference type="GO" id="GO:0016989">
    <property type="term" value="F:sigma factor antagonist activity"/>
    <property type="evidence" value="ECO:0007669"/>
    <property type="project" value="TreeGrafter"/>
</dbReference>
<feature type="transmembrane region" description="Helical" evidence="1">
    <location>
        <begin position="42"/>
        <end position="61"/>
    </location>
</feature>
<keyword evidence="1" id="KW-1133">Transmembrane helix</keyword>
<name>A0A3P1XRK4_TANFO</name>
<dbReference type="Pfam" id="PF16344">
    <property type="entry name" value="FecR_C"/>
    <property type="match status" value="1"/>
</dbReference>
<dbReference type="EMBL" id="RQYS01000024">
    <property type="protein sequence ID" value="RRD61085.1"/>
    <property type="molecule type" value="Genomic_DNA"/>
</dbReference>
<feature type="domain" description="FecR protein" evidence="2">
    <location>
        <begin position="66"/>
        <end position="154"/>
    </location>
</feature>
<dbReference type="InterPro" id="IPR032508">
    <property type="entry name" value="FecR_C"/>
</dbReference>
<dbReference type="Proteomes" id="UP000278609">
    <property type="component" value="Unassembled WGS sequence"/>
</dbReference>
<dbReference type="PANTHER" id="PTHR30273:SF2">
    <property type="entry name" value="PROTEIN FECR"/>
    <property type="match status" value="1"/>
</dbReference>
<evidence type="ECO:0000313" key="5">
    <source>
        <dbReference type="Proteomes" id="UP000278609"/>
    </source>
</evidence>
<dbReference type="AlphaFoldDB" id="A0A3P1XRK4"/>
<dbReference type="OrthoDB" id="1096949at2"/>
<evidence type="ECO:0000259" key="2">
    <source>
        <dbReference type="Pfam" id="PF04773"/>
    </source>
</evidence>
<feature type="domain" description="Protein FecR C-terminal" evidence="3">
    <location>
        <begin position="195"/>
        <end position="256"/>
    </location>
</feature>
<reference evidence="4 5" key="1">
    <citation type="submission" date="2018-11" db="EMBL/GenBank/DDBJ databases">
        <title>Genomes From Bacteria Associated with the Canine Oral Cavity: a Test Case for Automated Genome-Based Taxonomic Assignment.</title>
        <authorList>
            <person name="Coil D.A."/>
            <person name="Jospin G."/>
            <person name="Darling A.E."/>
            <person name="Wallis C."/>
            <person name="Davis I.J."/>
            <person name="Harris S."/>
            <person name="Eisen J.A."/>
            <person name="Holcombe L.J."/>
            <person name="O'Flynn C."/>
        </authorList>
    </citation>
    <scope>NUCLEOTIDE SEQUENCE [LARGE SCALE GENOMIC DNA]</scope>
    <source>
        <strain evidence="4 5">OH2617_COT-023</strain>
    </source>
</reference>
<protein>
    <submittedName>
        <fullName evidence="4">DUF4974 domain-containing protein</fullName>
    </submittedName>
</protein>
<dbReference type="Gene3D" id="3.55.50.30">
    <property type="match status" value="1"/>
</dbReference>
<dbReference type="PANTHER" id="PTHR30273">
    <property type="entry name" value="PERIPLASMIC SIGNAL SENSOR AND SIGMA FACTOR ACTIVATOR FECR-RELATED"/>
    <property type="match status" value="1"/>
</dbReference>
<evidence type="ECO:0000256" key="1">
    <source>
        <dbReference type="SAM" id="Phobius"/>
    </source>
</evidence>
<accession>A0A3P1XRK4</accession>
<sequence>MKMENIKMKPVWPKSKEEIWDEVFENIGEQELPKTFLKRIPIWGYVASLAVAVLLACYFYTVTEEAKRGEHSTVKLPDHSTVTLNAATKLSYKPLAWFFSRKVDLEGEAYFDVKPGSQFSVHSDRHTVKVVGTAFNVYARSGMYRVTCLSGEVRVNTGKESVVLHSNMQVTTHDSTFRIDRDVVSSTVIGWMQGKFVFIAMPLQDVIAEIERQYNIHVTPASYPHHIYSGNFSKTEKPEEILEIIGKPFGITFRIE</sequence>
<dbReference type="Gene3D" id="2.60.120.1440">
    <property type="match status" value="1"/>
</dbReference>
<dbReference type="Pfam" id="PF04773">
    <property type="entry name" value="FecR"/>
    <property type="match status" value="1"/>
</dbReference>
<evidence type="ECO:0000259" key="3">
    <source>
        <dbReference type="Pfam" id="PF16344"/>
    </source>
</evidence>
<keyword evidence="1" id="KW-0812">Transmembrane</keyword>
<comment type="caution">
    <text evidence="4">The sequence shown here is derived from an EMBL/GenBank/DDBJ whole genome shotgun (WGS) entry which is preliminary data.</text>
</comment>
<proteinExistence type="predicted"/>